<dbReference type="Proteomes" id="UP000502136">
    <property type="component" value="Chromosome"/>
</dbReference>
<dbReference type="InterPro" id="IPR040561">
    <property type="entry name" value="LPD38"/>
</dbReference>
<gene>
    <name evidence="3" type="ORF">HGI30_15855</name>
</gene>
<reference evidence="3 4" key="1">
    <citation type="submission" date="2020-04" db="EMBL/GenBank/DDBJ databases">
        <title>Novel Paenibacillus strain UniB2 isolated from commercial digestive syrup.</title>
        <authorList>
            <person name="Thorat V."/>
            <person name="Kirdat K."/>
            <person name="Tiwarekar B."/>
            <person name="Yadav A."/>
        </authorList>
    </citation>
    <scope>NUCLEOTIDE SEQUENCE [LARGE SCALE GENOMIC DNA]</scope>
    <source>
        <strain evidence="3 4">UniB2</strain>
    </source>
</reference>
<sequence length="1478" mass="161721">MASKYDSVRPISGGQAAGGSPSGTSKYASVQAVYASQAPIRTAEERAIGQHALAMTNPWTILQNLKEMAKPKASASTPEPFEFDPLKRGAQIKAAGGTGSKTLPGMIEVPEVHYTTNSSKAQQFVEKLKDLPVYRAGEVFQEGNYNASVLEAEPRLSATTGNPAFDRFLRAAGGGISELTRGLMAGGPAMGGGVIAGQVQRAATGRVPGAAARILGGAAEGAATNTATGMAMGQTDGDEIAKLAGTGAVLGAGLSGLFEGAMQIPKAVRYAQEAPLRKEIEAFVERTNAPRAEGEVIAPPTARIERNVSGSAVSDPGVELANNLNRHDRLQQQYAKAVEDQYQYLKESMASRGGVRQGGLVQNAEGEVTGRFGRQSDNPRWYRDFFAENGRKPTDKDLRQLATKHVNEGFADDMGDVPPWRPADIEDIDGELANIRQAAPAIADPAERAAVQEVADSLQASRDQIKRQLPEGSQARVAGAGSAGMAPGAGAADGGKTISRVQVVESIRKNLGATIDTGRMGVSRQQVLGLYKTQSEVIRTGYAEDLDTIAHEVGHHLEKRFSLKQNRQLEQELLDMMDQVGVHDYQQYPRSEWFDEGIAEFFRVYLADPQQAKQLAPKFGAYLNSVLPGKMQRGLVRVQKDMQTWLQQGDYEQAKGLIEMAGGKKERRWTWSKFYTQAFDDLNPLRLAELALTGKIEQGGKSLYKLARLSRGVPERAKMAVTRGIFDSQGNKLSEGMAKIVRPLEEIGMSEHDFATYLAVRHAIDLRRLGKETPFTPAQMSEVMTRWESNTIVKKAHQQIMQYNDALLSILQDAGFISKQGVQEMKRLYPNYVPFMRHFDDDDVVGFKNGGYGASKAFANITTPIRKMSEEGSQRSIINPFESMIKNTFLVMNSAAKNKVGQRLAALADVEGAGVWVERVPGQKSGKEHIIDVYQDGKKLAYKVRNPDLYNAMLSLDDEKLTGLIRFVAGTAANLLRSGATLTPEFIIRNAFRDVVGAIVNSSKYGFNPIDFFKGLGHVIGRTDVYEKFVNSGGAMGTMMSLDRDASREAMQAVFRQSWRDKTMITVTSPAELAKLLSGYKALKGTVGLLRAGAEISELSTKVGAFNKALKKTGDIEEAAYTAKDLMDFNRAGSAMRNANQIIAFLNASLQGTDKMRRAFLDNPLSFTIRAITALAIPAGIIHRWNRTQLSPEEREKFENIPQFQKDNFFVIGIPGTGEFVRIPKPFEAGMLFATSTERFLDWLAKNDPDAYDGYVWTAVGSIAPPVMITALTPLLEAVSNYSFFRKTPVVPMGEQRFEKKDQYGVYTSELAKEIGSFMAQVGLGETNLASPRIIDNTISGYGAGLANYGVDMVDAGINAARGGREVPLPKLKPTEQPLARSFFVKTSGGGQVREDFYKDWDKLSKKKASADFNETEMQAEDAKDYARMKPYQKQIAKLQKQYKEILTAKDVQAEHKRRRLDELDAKMNAAAKKALGK</sequence>
<dbReference type="Pfam" id="PF18857">
    <property type="entry name" value="LPD38"/>
    <property type="match status" value="1"/>
</dbReference>
<keyword evidence="4" id="KW-1185">Reference proteome</keyword>
<protein>
    <recommendedName>
        <fullName evidence="2">Large polyvalent protein associated domain-containing protein</fullName>
    </recommendedName>
</protein>
<organism evidence="3 4">
    <name type="scientific">Paenibacillus albicereus</name>
    <dbReference type="NCBI Taxonomy" id="2726185"/>
    <lineage>
        <taxon>Bacteria</taxon>
        <taxon>Bacillati</taxon>
        <taxon>Bacillota</taxon>
        <taxon>Bacilli</taxon>
        <taxon>Bacillales</taxon>
        <taxon>Paenibacillaceae</taxon>
        <taxon>Paenibacillus</taxon>
    </lineage>
</organism>
<dbReference type="RefSeq" id="WP_168908444.1">
    <property type="nucleotide sequence ID" value="NZ_CP051428.1"/>
</dbReference>
<evidence type="ECO:0000259" key="2">
    <source>
        <dbReference type="Pfam" id="PF18857"/>
    </source>
</evidence>
<dbReference type="EMBL" id="CP051428">
    <property type="protein sequence ID" value="QJC52895.1"/>
    <property type="molecule type" value="Genomic_DNA"/>
</dbReference>
<evidence type="ECO:0000313" key="4">
    <source>
        <dbReference type="Proteomes" id="UP000502136"/>
    </source>
</evidence>
<name>A0A6H2GZR2_9BACL</name>
<accession>A0A6H2GZR2</accession>
<feature type="domain" description="Large polyvalent protein associated" evidence="2">
    <location>
        <begin position="1196"/>
        <end position="1379"/>
    </location>
</feature>
<proteinExistence type="predicted"/>
<feature type="region of interest" description="Disordered" evidence="1">
    <location>
        <begin position="469"/>
        <end position="494"/>
    </location>
</feature>
<evidence type="ECO:0000313" key="3">
    <source>
        <dbReference type="EMBL" id="QJC52895.1"/>
    </source>
</evidence>
<feature type="region of interest" description="Disordered" evidence="1">
    <location>
        <begin position="1"/>
        <end position="24"/>
    </location>
</feature>
<dbReference type="KEGG" id="palr:HGI30_15855"/>
<evidence type="ECO:0000256" key="1">
    <source>
        <dbReference type="SAM" id="MobiDB-lite"/>
    </source>
</evidence>
<feature type="compositionally biased region" description="Low complexity" evidence="1">
    <location>
        <begin position="478"/>
        <end position="490"/>
    </location>
</feature>